<dbReference type="EMBL" id="JACXLD010000004">
    <property type="protein sequence ID" value="MBD2859241.1"/>
    <property type="molecule type" value="Genomic_DNA"/>
</dbReference>
<evidence type="ECO:0000313" key="6">
    <source>
        <dbReference type="EMBL" id="MBD2859241.1"/>
    </source>
</evidence>
<reference evidence="6" key="1">
    <citation type="submission" date="2020-09" db="EMBL/GenBank/DDBJ databases">
        <authorList>
            <person name="Yoon J.-W."/>
        </authorList>
    </citation>
    <scope>NUCLEOTIDE SEQUENCE</scope>
    <source>
        <strain evidence="6">KMU-158</strain>
    </source>
</reference>
<accession>A0A927C442</accession>
<dbReference type="InterPro" id="IPR017941">
    <property type="entry name" value="Rieske_2Fe-2S"/>
</dbReference>
<evidence type="ECO:0000313" key="7">
    <source>
        <dbReference type="Proteomes" id="UP000610558"/>
    </source>
</evidence>
<keyword evidence="7" id="KW-1185">Reference proteome</keyword>
<comment type="caution">
    <text evidence="6">The sequence shown here is derived from an EMBL/GenBank/DDBJ whole genome shotgun (WGS) entry which is preliminary data.</text>
</comment>
<evidence type="ECO:0000256" key="4">
    <source>
        <dbReference type="ARBA" id="ARBA00023014"/>
    </source>
</evidence>
<evidence type="ECO:0000256" key="2">
    <source>
        <dbReference type="ARBA" id="ARBA00022723"/>
    </source>
</evidence>
<dbReference type="AlphaFoldDB" id="A0A927C442"/>
<keyword evidence="2" id="KW-0479">Metal-binding</keyword>
<dbReference type="RefSeq" id="WP_190764820.1">
    <property type="nucleotide sequence ID" value="NZ_JACXLD010000004.1"/>
</dbReference>
<dbReference type="GO" id="GO:0051537">
    <property type="term" value="F:2 iron, 2 sulfur cluster binding"/>
    <property type="evidence" value="ECO:0007669"/>
    <property type="project" value="UniProtKB-KW"/>
</dbReference>
<dbReference type="Gene3D" id="2.102.10.10">
    <property type="entry name" value="Rieske [2Fe-2S] iron-sulphur domain"/>
    <property type="match status" value="1"/>
</dbReference>
<dbReference type="PROSITE" id="PS51296">
    <property type="entry name" value="RIESKE"/>
    <property type="match status" value="1"/>
</dbReference>
<proteinExistence type="predicted"/>
<keyword evidence="1" id="KW-0001">2Fe-2S</keyword>
<feature type="domain" description="Rieske" evidence="5">
    <location>
        <begin position="4"/>
        <end position="101"/>
    </location>
</feature>
<protein>
    <submittedName>
        <fullName evidence="6">Rieske 2Fe-2S domain-containing protein</fullName>
    </submittedName>
</protein>
<dbReference type="Proteomes" id="UP000610558">
    <property type="component" value="Unassembled WGS sequence"/>
</dbReference>
<dbReference type="Pfam" id="PF00355">
    <property type="entry name" value="Rieske"/>
    <property type="match status" value="1"/>
</dbReference>
<keyword evidence="4" id="KW-0411">Iron-sulfur</keyword>
<dbReference type="SUPFAM" id="SSF50022">
    <property type="entry name" value="ISP domain"/>
    <property type="match status" value="1"/>
</dbReference>
<dbReference type="InterPro" id="IPR036922">
    <property type="entry name" value="Rieske_2Fe-2S_sf"/>
</dbReference>
<keyword evidence="3" id="KW-0408">Iron</keyword>
<organism evidence="6 7">
    <name type="scientific">Spongiibacter pelagi</name>
    <dbReference type="NCBI Taxonomy" id="2760804"/>
    <lineage>
        <taxon>Bacteria</taxon>
        <taxon>Pseudomonadati</taxon>
        <taxon>Pseudomonadota</taxon>
        <taxon>Gammaproteobacteria</taxon>
        <taxon>Cellvibrionales</taxon>
        <taxon>Spongiibacteraceae</taxon>
        <taxon>Spongiibacter</taxon>
    </lineage>
</organism>
<gene>
    <name evidence="6" type="ORF">IB286_09500</name>
</gene>
<name>A0A927C442_9GAMM</name>
<evidence type="ECO:0000256" key="3">
    <source>
        <dbReference type="ARBA" id="ARBA00023004"/>
    </source>
</evidence>
<sequence length="103" mass="12188">MQFYQLERLINLHDGYRKQFKIDHYSLLLLQLEGRPYLIESQCPHREFPLSAANVSGEHLVCPQHGYRFDIRSGDLIHATEEPCRGLRRYELVYRDNVLGVML</sequence>
<dbReference type="GO" id="GO:0046872">
    <property type="term" value="F:metal ion binding"/>
    <property type="evidence" value="ECO:0007669"/>
    <property type="project" value="UniProtKB-KW"/>
</dbReference>
<evidence type="ECO:0000256" key="1">
    <source>
        <dbReference type="ARBA" id="ARBA00022714"/>
    </source>
</evidence>
<evidence type="ECO:0000259" key="5">
    <source>
        <dbReference type="PROSITE" id="PS51296"/>
    </source>
</evidence>